<dbReference type="EMBL" id="CP015922">
    <property type="protein sequence ID" value="ANJ00625.1"/>
    <property type="molecule type" value="Genomic_DNA"/>
</dbReference>
<accession>A0A191UI05</accession>
<proteinExistence type="predicted"/>
<dbReference type="STRING" id="1743168.A8O14_11405"/>
<gene>
    <name evidence="2" type="ORF">A8O14_11405</name>
</gene>
<dbReference type="KEGG" id="pwu:A8O14_11405"/>
<evidence type="ECO:0000313" key="2">
    <source>
        <dbReference type="EMBL" id="ANJ00625.1"/>
    </source>
</evidence>
<sequence length="284" mass="31665">MLTHPKPYSGLKASLLTQHGKESVICPQLLDSNGLEVVHISGYDTDELGTFTRDIPRYGSQLDAARKKARVGMELSGSMLGIASEGAFDNDPYTGMLAWNYELVVLIDDIRKLEVIGFFGGHAQSTSRQVSSWDELNALLSEAQFTTHQLVVRPDDEYHPECRKGIKDLESLKEAFDWATNLSKKGNVFVENDLRAHTNPTRMANILKATQDLSRKMNSVCPECESPGFWITERKKGLPCSSCEAPTNLPIANVWSCVKCAYKKEEMLLDQIKADPSKCDYCNP</sequence>
<dbReference type="RefSeq" id="WP_068949618.1">
    <property type="nucleotide sequence ID" value="NZ_CP015922.1"/>
</dbReference>
<evidence type="ECO:0000313" key="3">
    <source>
        <dbReference type="Proteomes" id="UP000078463"/>
    </source>
</evidence>
<dbReference type="Proteomes" id="UP000078463">
    <property type="component" value="Chromosome"/>
</dbReference>
<keyword evidence="3" id="KW-1185">Reference proteome</keyword>
<dbReference type="InterPro" id="IPR046612">
    <property type="entry name" value="DUF6671"/>
</dbReference>
<dbReference type="AlphaFoldDB" id="A0A191UI05"/>
<feature type="domain" description="DUF6671" evidence="1">
    <location>
        <begin position="69"/>
        <end position="284"/>
    </location>
</feature>
<organism evidence="2 3">
    <name type="scientific">Polynucleobacter wuianus</name>
    <dbReference type="NCBI Taxonomy" id="1743168"/>
    <lineage>
        <taxon>Bacteria</taxon>
        <taxon>Pseudomonadati</taxon>
        <taxon>Pseudomonadota</taxon>
        <taxon>Betaproteobacteria</taxon>
        <taxon>Burkholderiales</taxon>
        <taxon>Burkholderiaceae</taxon>
        <taxon>Polynucleobacter</taxon>
    </lineage>
</organism>
<dbReference type="Pfam" id="PF20376">
    <property type="entry name" value="DUF6671"/>
    <property type="match status" value="1"/>
</dbReference>
<evidence type="ECO:0000259" key="1">
    <source>
        <dbReference type="Pfam" id="PF20376"/>
    </source>
</evidence>
<name>A0A191UI05_9BURK</name>
<protein>
    <recommendedName>
        <fullName evidence="1">DUF6671 domain-containing protein</fullName>
    </recommendedName>
</protein>
<dbReference type="OrthoDB" id="9793837at2"/>
<reference evidence="3" key="1">
    <citation type="submission" date="2016-05" db="EMBL/GenBank/DDBJ databases">
        <title>Polynucleobacter sp. QLW-P1FAT50C-4 genome.</title>
        <authorList>
            <person name="Hahn M.W."/>
        </authorList>
    </citation>
    <scope>NUCLEOTIDE SEQUENCE [LARGE SCALE GENOMIC DNA]</scope>
    <source>
        <strain evidence="3">QLW-P1FAT50C-4</strain>
    </source>
</reference>